<dbReference type="Pfam" id="PF08240">
    <property type="entry name" value="ADH_N"/>
    <property type="match status" value="1"/>
</dbReference>
<keyword evidence="3" id="KW-0560">Oxidoreductase</keyword>
<dbReference type="InterPro" id="IPR002328">
    <property type="entry name" value="ADH_Zn_CS"/>
</dbReference>
<evidence type="ECO:0000256" key="1">
    <source>
        <dbReference type="ARBA" id="ARBA00022723"/>
    </source>
</evidence>
<name>A0A1D8TMD4_9CYAN</name>
<dbReference type="GO" id="GO:0008270">
    <property type="term" value="F:zinc ion binding"/>
    <property type="evidence" value="ECO:0007669"/>
    <property type="project" value="InterPro"/>
</dbReference>
<evidence type="ECO:0000256" key="3">
    <source>
        <dbReference type="ARBA" id="ARBA00023002"/>
    </source>
</evidence>
<dbReference type="AlphaFoldDB" id="A0A1D8TMD4"/>
<dbReference type="InterPro" id="IPR011032">
    <property type="entry name" value="GroES-like_sf"/>
</dbReference>
<dbReference type="PANTHER" id="PTHR42683">
    <property type="entry name" value="ALDEHYDE REDUCTASE"/>
    <property type="match status" value="1"/>
</dbReference>
<dbReference type="PROSITE" id="PS00059">
    <property type="entry name" value="ADH_ZINC"/>
    <property type="match status" value="1"/>
</dbReference>
<dbReference type="KEGG" id="mpro:BJP34_04560"/>
<dbReference type="SUPFAM" id="SSF50129">
    <property type="entry name" value="GroES-like"/>
    <property type="match status" value="1"/>
</dbReference>
<protein>
    <submittedName>
        <fullName evidence="5">Zinc-binding alcohol dehydrogenase</fullName>
    </submittedName>
</protein>
<organism evidence="5 6">
    <name type="scientific">Moorena producens PAL-8-15-08-1</name>
    <dbReference type="NCBI Taxonomy" id="1458985"/>
    <lineage>
        <taxon>Bacteria</taxon>
        <taxon>Bacillati</taxon>
        <taxon>Cyanobacteriota</taxon>
        <taxon>Cyanophyceae</taxon>
        <taxon>Coleofasciculales</taxon>
        <taxon>Coleofasciculaceae</taxon>
        <taxon>Moorena</taxon>
    </lineage>
</organism>
<keyword evidence="1" id="KW-0479">Metal-binding</keyword>
<evidence type="ECO:0000259" key="4">
    <source>
        <dbReference type="Pfam" id="PF08240"/>
    </source>
</evidence>
<dbReference type="GO" id="GO:0016616">
    <property type="term" value="F:oxidoreductase activity, acting on the CH-OH group of donors, NAD or NADP as acceptor"/>
    <property type="evidence" value="ECO:0007669"/>
    <property type="project" value="InterPro"/>
</dbReference>
<dbReference type="InterPro" id="IPR047109">
    <property type="entry name" value="CAD-like"/>
</dbReference>
<gene>
    <name evidence="5" type="ORF">BJP34_04560</name>
</gene>
<dbReference type="OrthoDB" id="9770526at2"/>
<dbReference type="EMBL" id="CP017599">
    <property type="protein sequence ID" value="AOW98818.1"/>
    <property type="molecule type" value="Genomic_DNA"/>
</dbReference>
<dbReference type="Gene3D" id="3.90.180.10">
    <property type="entry name" value="Medium-chain alcohol dehydrogenases, catalytic domain"/>
    <property type="match status" value="1"/>
</dbReference>
<sequence>MIQAYAAHEPGGELKPFEYDPGVLGEQEVEINVEYCGICHSDLSMLDNEWGLTQYPFIPGHEVVGTVAALGEKVTTLQVGQRVGLGWFSKSCMTCECCI</sequence>
<dbReference type="InterPro" id="IPR013154">
    <property type="entry name" value="ADH-like_N"/>
</dbReference>
<feature type="domain" description="Alcohol dehydrogenase-like N-terminal" evidence="4">
    <location>
        <begin position="25"/>
        <end position="98"/>
    </location>
</feature>
<proteinExistence type="predicted"/>
<evidence type="ECO:0000313" key="6">
    <source>
        <dbReference type="Proteomes" id="UP000177870"/>
    </source>
</evidence>
<accession>A0A1D8TMD4</accession>
<keyword evidence="2" id="KW-0862">Zinc</keyword>
<dbReference type="STRING" id="1458985.BJP34_04560"/>
<evidence type="ECO:0000313" key="5">
    <source>
        <dbReference type="EMBL" id="AOW98818.1"/>
    </source>
</evidence>
<evidence type="ECO:0000256" key="2">
    <source>
        <dbReference type="ARBA" id="ARBA00022833"/>
    </source>
</evidence>
<dbReference type="Proteomes" id="UP000177870">
    <property type="component" value="Chromosome"/>
</dbReference>
<dbReference type="RefSeq" id="WP_070391325.1">
    <property type="nucleotide sequence ID" value="NZ_CP017599.1"/>
</dbReference>
<reference evidence="6" key="1">
    <citation type="submission" date="2016-10" db="EMBL/GenBank/DDBJ databases">
        <title>Comparative genomics uncovers the prolific and rare metabolic potential of the cyanobacterial genus Moorea.</title>
        <authorList>
            <person name="Leao T."/>
            <person name="Castelao G."/>
            <person name="Korobeynikov A."/>
            <person name="Monroe E.A."/>
            <person name="Podell S."/>
            <person name="Glukhov E."/>
            <person name="Allen E."/>
            <person name="Gerwick W.H."/>
            <person name="Gerwick L."/>
        </authorList>
    </citation>
    <scope>NUCLEOTIDE SEQUENCE [LARGE SCALE GENOMIC DNA]</scope>
    <source>
        <strain evidence="6">PAL-8-15-08-1</strain>
    </source>
</reference>